<evidence type="ECO:0000313" key="4">
    <source>
        <dbReference type="EMBL" id="KAF2849746.1"/>
    </source>
</evidence>
<dbReference type="EMBL" id="MU006310">
    <property type="protein sequence ID" value="KAF2849746.1"/>
    <property type="molecule type" value="Genomic_DNA"/>
</dbReference>
<proteinExistence type="predicted"/>
<evidence type="ECO:0000256" key="1">
    <source>
        <dbReference type="SAM" id="MobiDB-lite"/>
    </source>
</evidence>
<accession>A0A6A7B2K2</accession>
<evidence type="ECO:0000313" key="5">
    <source>
        <dbReference type="Proteomes" id="UP000799423"/>
    </source>
</evidence>
<dbReference type="Proteomes" id="UP000799423">
    <property type="component" value="Unassembled WGS sequence"/>
</dbReference>
<evidence type="ECO:0000256" key="2">
    <source>
        <dbReference type="SAM" id="Phobius"/>
    </source>
</evidence>
<feature type="chain" id="PRO_5025583658" description="Mid2 domain-containing protein" evidence="3">
    <location>
        <begin position="20"/>
        <end position="244"/>
    </location>
</feature>
<keyword evidence="2" id="KW-0812">Transmembrane</keyword>
<keyword evidence="3" id="KW-0732">Signal</keyword>
<feature type="signal peptide" evidence="3">
    <location>
        <begin position="1"/>
        <end position="19"/>
    </location>
</feature>
<dbReference type="AlphaFoldDB" id="A0A6A7B2K2"/>
<sequence>MFFGLLLLALAMVAMVSTAFGISTSVEPTIVHILVTSTVTIIPTATSCTPTPLRPRQWDTPSAPAWSDPAPPIRSPATTWSDPAPAWTQPAWTPSSAIPISSVSPTTAAPAPSHTLTYEETHRSNPKETTRNAIIAGVFFAGFFALALLGGLIACIVRRCSSWKKTEQRDGDVEMANGLRMGSGGMGGERSTVGSVEQYAPQRGHSVLGVGNGQHVHWPQGELRVSAQPGHIRWSRDGGYQPTG</sequence>
<feature type="compositionally biased region" description="Basic and acidic residues" evidence="1">
    <location>
        <begin position="117"/>
        <end position="127"/>
    </location>
</feature>
<feature type="transmembrane region" description="Helical" evidence="2">
    <location>
        <begin position="133"/>
        <end position="157"/>
    </location>
</feature>
<gene>
    <name evidence="4" type="ORF">T440DRAFT_518969</name>
</gene>
<feature type="region of interest" description="Disordered" evidence="1">
    <location>
        <begin position="102"/>
        <end position="127"/>
    </location>
</feature>
<evidence type="ECO:0008006" key="6">
    <source>
        <dbReference type="Google" id="ProtNLM"/>
    </source>
</evidence>
<protein>
    <recommendedName>
        <fullName evidence="6">Mid2 domain-containing protein</fullName>
    </recommendedName>
</protein>
<organism evidence="4 5">
    <name type="scientific">Plenodomus tracheiphilus IPT5</name>
    <dbReference type="NCBI Taxonomy" id="1408161"/>
    <lineage>
        <taxon>Eukaryota</taxon>
        <taxon>Fungi</taxon>
        <taxon>Dikarya</taxon>
        <taxon>Ascomycota</taxon>
        <taxon>Pezizomycotina</taxon>
        <taxon>Dothideomycetes</taxon>
        <taxon>Pleosporomycetidae</taxon>
        <taxon>Pleosporales</taxon>
        <taxon>Pleosporineae</taxon>
        <taxon>Leptosphaeriaceae</taxon>
        <taxon>Plenodomus</taxon>
    </lineage>
</organism>
<reference evidence="4" key="1">
    <citation type="submission" date="2020-01" db="EMBL/GenBank/DDBJ databases">
        <authorList>
            <consortium name="DOE Joint Genome Institute"/>
            <person name="Haridas S."/>
            <person name="Albert R."/>
            <person name="Binder M."/>
            <person name="Bloem J."/>
            <person name="Labutti K."/>
            <person name="Salamov A."/>
            <person name="Andreopoulos B."/>
            <person name="Baker S.E."/>
            <person name="Barry K."/>
            <person name="Bills G."/>
            <person name="Bluhm B.H."/>
            <person name="Cannon C."/>
            <person name="Castanera R."/>
            <person name="Culley D.E."/>
            <person name="Daum C."/>
            <person name="Ezra D."/>
            <person name="Gonzalez J.B."/>
            <person name="Henrissat B."/>
            <person name="Kuo A."/>
            <person name="Liang C."/>
            <person name="Lipzen A."/>
            <person name="Lutzoni F."/>
            <person name="Magnuson J."/>
            <person name="Mondo S."/>
            <person name="Nolan M."/>
            <person name="Ohm R."/>
            <person name="Pangilinan J."/>
            <person name="Park H.-J."/>
            <person name="Ramirez L."/>
            <person name="Alfaro M."/>
            <person name="Sun H."/>
            <person name="Tritt A."/>
            <person name="Yoshinaga Y."/>
            <person name="Zwiers L.-H."/>
            <person name="Turgeon B.G."/>
            <person name="Goodwin S.B."/>
            <person name="Spatafora J.W."/>
            <person name="Crous P.W."/>
            <person name="Grigoriev I.V."/>
        </authorList>
    </citation>
    <scope>NUCLEOTIDE SEQUENCE</scope>
    <source>
        <strain evidence="4">IPT5</strain>
    </source>
</reference>
<evidence type="ECO:0000256" key="3">
    <source>
        <dbReference type="SAM" id="SignalP"/>
    </source>
</evidence>
<name>A0A6A7B2K2_9PLEO</name>
<keyword evidence="2" id="KW-0472">Membrane</keyword>
<keyword evidence="5" id="KW-1185">Reference proteome</keyword>
<keyword evidence="2" id="KW-1133">Transmembrane helix</keyword>